<keyword evidence="4" id="KW-1185">Reference proteome</keyword>
<dbReference type="CDD" id="cd05233">
    <property type="entry name" value="SDR_c"/>
    <property type="match status" value="1"/>
</dbReference>
<dbReference type="InterPro" id="IPR036291">
    <property type="entry name" value="NAD(P)-bd_dom_sf"/>
</dbReference>
<protein>
    <submittedName>
        <fullName evidence="2">SDR family oxidoreductase</fullName>
    </submittedName>
</protein>
<dbReference type="SUPFAM" id="SSF51735">
    <property type="entry name" value="NAD(P)-binding Rossmann-fold domains"/>
    <property type="match status" value="1"/>
</dbReference>
<dbReference type="Gene3D" id="3.40.50.720">
    <property type="entry name" value="NAD(P)-binding Rossmann-like Domain"/>
    <property type="match status" value="1"/>
</dbReference>
<organism evidence="2">
    <name type="scientific">Neobacillus citreus</name>
    <dbReference type="NCBI Taxonomy" id="2833578"/>
    <lineage>
        <taxon>Bacteria</taxon>
        <taxon>Bacillati</taxon>
        <taxon>Bacillota</taxon>
        <taxon>Bacilli</taxon>
        <taxon>Bacillales</taxon>
        <taxon>Bacillaceae</taxon>
        <taxon>Neobacillus</taxon>
    </lineage>
</organism>
<dbReference type="EMBL" id="JAGYPE010000006">
    <property type="protein sequence ID" value="MBS4185946.1"/>
    <property type="molecule type" value="Genomic_DNA"/>
</dbReference>
<dbReference type="PRINTS" id="PR00081">
    <property type="entry name" value="GDHRDH"/>
</dbReference>
<dbReference type="GO" id="GO:0034256">
    <property type="term" value="F:chlorophyll(ide) b reductase activity"/>
    <property type="evidence" value="ECO:0007669"/>
    <property type="project" value="TreeGrafter"/>
</dbReference>
<evidence type="ECO:0000313" key="2">
    <source>
        <dbReference type="EMBL" id="MBS4185946.1"/>
    </source>
</evidence>
<evidence type="ECO:0000313" key="3">
    <source>
        <dbReference type="EMBL" id="MCH6265366.1"/>
    </source>
</evidence>
<comment type="similarity">
    <text evidence="1">Belongs to the short-chain dehydrogenases/reductases (SDR) family.</text>
</comment>
<evidence type="ECO:0000313" key="4">
    <source>
        <dbReference type="Proteomes" id="UP000677265"/>
    </source>
</evidence>
<dbReference type="Pfam" id="PF00106">
    <property type="entry name" value="adh_short"/>
    <property type="match status" value="1"/>
</dbReference>
<sequence>MKIIDFFHGNGVGENMKHVVITGSTRGIGYGLAREFLLAGCRVTINGQSQESVERSLQSLRKINPDTVEGYAARVDNRDELEQLWIYAEKHFGTVDIWINNAGIDQERKYFWEMAEEEYDKVIRTNLKGVMNGCHVAFNHMLKQGSGQIFNMEGFGSNGMMREKMTLYGTSKSAVSYFTRSLAIEAKQTNIKVGTLSPGMVATDFLRKSLDEHNRKIFNILGDKVEPVTKFLAAKVLENQNNDARIQWLTKPKVMWRFATSMISKRDIFN</sequence>
<dbReference type="PANTHER" id="PTHR24314">
    <property type="entry name" value="NON-SPECIFIC LIPID TRANSFER PROTEIN-RELATED"/>
    <property type="match status" value="1"/>
</dbReference>
<comment type="caution">
    <text evidence="2">The sequence shown here is derived from an EMBL/GenBank/DDBJ whole genome shotgun (WGS) entry which is preliminary data.</text>
</comment>
<dbReference type="Proteomes" id="UP000677265">
    <property type="component" value="Unassembled WGS sequence"/>
</dbReference>
<dbReference type="GO" id="GO:0010304">
    <property type="term" value="P:PSII associated light-harvesting complex II catabolic process"/>
    <property type="evidence" value="ECO:0007669"/>
    <property type="project" value="TreeGrafter"/>
</dbReference>
<dbReference type="GO" id="GO:0015996">
    <property type="term" value="P:chlorophyll catabolic process"/>
    <property type="evidence" value="ECO:0007669"/>
    <property type="project" value="TreeGrafter"/>
</dbReference>
<name>A0A942YBW0_9BACI</name>
<evidence type="ECO:0000256" key="1">
    <source>
        <dbReference type="RuleBase" id="RU000363"/>
    </source>
</evidence>
<dbReference type="InterPro" id="IPR002347">
    <property type="entry name" value="SDR_fam"/>
</dbReference>
<proteinExistence type="inferred from homology"/>
<dbReference type="AlphaFoldDB" id="A0A942YBW0"/>
<accession>A0A942YBW0</accession>
<gene>
    <name evidence="3" type="ORF">KHB02_007470</name>
    <name evidence="2" type="ORF">KHB02_31635</name>
</gene>
<dbReference type="EMBL" id="JAGYPE020000009">
    <property type="protein sequence ID" value="MCH6265366.1"/>
    <property type="molecule type" value="Genomic_DNA"/>
</dbReference>
<dbReference type="InterPro" id="IPR052625">
    <property type="entry name" value="Chl_b_Red"/>
</dbReference>
<dbReference type="PRINTS" id="PR00080">
    <property type="entry name" value="SDRFAMILY"/>
</dbReference>
<dbReference type="PANTHER" id="PTHR24314:SF21">
    <property type="entry name" value="CHLOROPHYLL(IDE) B REDUCTASE NYC1, CHLOROPLASTIC-RELATED"/>
    <property type="match status" value="1"/>
</dbReference>
<reference evidence="2" key="1">
    <citation type="submission" date="2021-05" db="EMBL/GenBank/DDBJ databases">
        <title>Novel Bacillus species.</title>
        <authorList>
            <person name="Liu G."/>
        </authorList>
    </citation>
    <scope>NUCLEOTIDE SEQUENCE</scope>
    <source>
        <strain evidence="2 4">FJAT-50051</strain>
    </source>
</reference>